<dbReference type="Pfam" id="PF07587">
    <property type="entry name" value="PSD1"/>
    <property type="match status" value="1"/>
</dbReference>
<dbReference type="EMBL" id="SJPM01000005">
    <property type="protein sequence ID" value="TWT96543.1"/>
    <property type="molecule type" value="Genomic_DNA"/>
</dbReference>
<feature type="chain" id="PRO_5022903490" evidence="5">
    <location>
        <begin position="27"/>
        <end position="1053"/>
    </location>
</feature>
<dbReference type="GO" id="GO:0046872">
    <property type="term" value="F:metal ion binding"/>
    <property type="evidence" value="ECO:0007669"/>
    <property type="project" value="UniProtKB-KW"/>
</dbReference>
<organism evidence="7 8">
    <name type="scientific">Neorhodopirellula pilleata</name>
    <dbReference type="NCBI Taxonomy" id="2714738"/>
    <lineage>
        <taxon>Bacteria</taxon>
        <taxon>Pseudomonadati</taxon>
        <taxon>Planctomycetota</taxon>
        <taxon>Planctomycetia</taxon>
        <taxon>Pirellulales</taxon>
        <taxon>Pirellulaceae</taxon>
        <taxon>Neorhodopirellula</taxon>
    </lineage>
</organism>
<dbReference type="InterPro" id="IPR011444">
    <property type="entry name" value="DUF1549"/>
</dbReference>
<dbReference type="RefSeq" id="WP_231603064.1">
    <property type="nucleotide sequence ID" value="NZ_SJPM01000005.1"/>
</dbReference>
<dbReference type="Pfam" id="PF07635">
    <property type="entry name" value="PSCyt1"/>
    <property type="match status" value="1"/>
</dbReference>
<dbReference type="AlphaFoldDB" id="A0A5C6AE86"/>
<evidence type="ECO:0000313" key="8">
    <source>
        <dbReference type="Proteomes" id="UP000316213"/>
    </source>
</evidence>
<dbReference type="Proteomes" id="UP000316213">
    <property type="component" value="Unassembled WGS sequence"/>
</dbReference>
<keyword evidence="5" id="KW-0732">Signal</keyword>
<evidence type="ECO:0000256" key="5">
    <source>
        <dbReference type="SAM" id="SignalP"/>
    </source>
</evidence>
<keyword evidence="2 4" id="KW-0479">Metal-binding</keyword>
<dbReference type="PANTHER" id="PTHR35889">
    <property type="entry name" value="CYCLOINULO-OLIGOSACCHARIDE FRUCTANOTRANSFERASE-RELATED"/>
    <property type="match status" value="1"/>
</dbReference>
<evidence type="ECO:0000256" key="4">
    <source>
        <dbReference type="PROSITE-ProRule" id="PRU00433"/>
    </source>
</evidence>
<keyword evidence="3 4" id="KW-0408">Iron</keyword>
<evidence type="ECO:0000256" key="3">
    <source>
        <dbReference type="ARBA" id="ARBA00023004"/>
    </source>
</evidence>
<dbReference type="InterPro" id="IPR036909">
    <property type="entry name" value="Cyt_c-like_dom_sf"/>
</dbReference>
<dbReference type="InterPro" id="IPR011429">
    <property type="entry name" value="Cyt_c_Planctomycete-type"/>
</dbReference>
<keyword evidence="1 4" id="KW-0349">Heme</keyword>
<proteinExistence type="predicted"/>
<dbReference type="GO" id="GO:0009055">
    <property type="term" value="F:electron transfer activity"/>
    <property type="evidence" value="ECO:0007669"/>
    <property type="project" value="InterPro"/>
</dbReference>
<feature type="signal peptide" evidence="5">
    <location>
        <begin position="1"/>
        <end position="26"/>
    </location>
</feature>
<evidence type="ECO:0000259" key="6">
    <source>
        <dbReference type="PROSITE" id="PS51007"/>
    </source>
</evidence>
<dbReference type="PROSITE" id="PS51007">
    <property type="entry name" value="CYTC"/>
    <property type="match status" value="1"/>
</dbReference>
<sequence precursor="true">MFQSSRPAWLCPCLVAFAIAATPAYLQTVSAETTSSPPLDFARDVFGVLQRSCFECHGPERQEAGLRLDQKNEVLEAGIVETGDPEASELIRRISLPRNHDEVMPVVGDPLTRAEVSAISRWIAGGATWPDDFTPPEHWAYVAPVRPELPEVSDTDWVSNPIDRFVLARLDSLGLTPSPPADRAVLLRRVSLDLIGLPPTLEEIQAFEADTDEGAFARVVDDYLSRPQFGQRWARPWLDLARYADSHGFQRDDFRDLWAYRDWVIEALNDDMPFDQFTIEQLAGDLIPNATESQRIATGFHRCAPTNVEAGSLPEETRSEQVIDRVNTTASVWLGSTLECAQCHDHKFDPFSTKEYYQLLAFFNHTAIEAELSNPNKPSSIGFIGAAMKLSDPERESERQEQIAERDRLNHRIAERKKKLESELESWVTQWKQNVQNTPQTHSLEVTEFMSLGNTDSFEIRDDRSVLLVGNDPPSVDRYTVTAKLPANESDQPTISAIRLDVLTDPSLPGTGPGRGDPVRNNFVLNEFVATVIDADGGRRQLEFTEAQADFSQGNHHVSGAIDGNPKTGWAIAPQFSRAHHATFLLSEPLKLSEHTRIEFELHQNFGGSRTIGCFQLSVLSGDVRQEAVPENLAKLASKPIRKWSAADRKTILEYRASSDSIVMATQKQIDAIDQQLKDLSLDTTEVMVELDQPRPMHVFERGDYRSPGESVQPGVPACLHPLDSGAVNGEISGDDSTQRLDRLDLARWLVDPNNPLVARVTVNRWWMELFGEGLVRTPEDFGLKGDRPTHPGVLDWLAVEFIENGWSMKHVLKTIVMSSTYQQSSALNETLLAIDDQNRYLARGPRVRMDAEMIRDNALAVSGLISLKAGGPPIRPYQPDGLWKKVGGQNYPYVVSPGDEKYRRGVYVVIKRGAPYPSFINFDASNRFACTVQRSRSNTPLQALTLLNDPVYVDVAKAIAVRASSAATSASVASTITDEFRRVLARHPEPNEVDALSDLWQIQTETIEQDPSGAERLAEGVSLPGPVTKRQFAAWYAVATVLLNLHETITKE</sequence>
<name>A0A5C6AE86_9BACT</name>
<dbReference type="InterPro" id="IPR022655">
    <property type="entry name" value="DUF1553"/>
</dbReference>
<reference evidence="7 8" key="1">
    <citation type="submission" date="2019-02" db="EMBL/GenBank/DDBJ databases">
        <title>Deep-cultivation of Planctomycetes and their phenomic and genomic characterization uncovers novel biology.</title>
        <authorList>
            <person name="Wiegand S."/>
            <person name="Jogler M."/>
            <person name="Boedeker C."/>
            <person name="Pinto D."/>
            <person name="Vollmers J."/>
            <person name="Rivas-Marin E."/>
            <person name="Kohn T."/>
            <person name="Peeters S.H."/>
            <person name="Heuer A."/>
            <person name="Rast P."/>
            <person name="Oberbeckmann S."/>
            <person name="Bunk B."/>
            <person name="Jeske O."/>
            <person name="Meyerdierks A."/>
            <person name="Storesund J.E."/>
            <person name="Kallscheuer N."/>
            <person name="Luecker S."/>
            <person name="Lage O.M."/>
            <person name="Pohl T."/>
            <person name="Merkel B.J."/>
            <person name="Hornburger P."/>
            <person name="Mueller R.-W."/>
            <person name="Bruemmer F."/>
            <person name="Labrenz M."/>
            <person name="Spormann A.M."/>
            <person name="Op Den Camp H."/>
            <person name="Overmann J."/>
            <person name="Amann R."/>
            <person name="Jetten M.S.M."/>
            <person name="Mascher T."/>
            <person name="Medema M.H."/>
            <person name="Devos D.P."/>
            <person name="Kaster A.-K."/>
            <person name="Ovreas L."/>
            <person name="Rohde M."/>
            <person name="Galperin M.Y."/>
            <person name="Jogler C."/>
        </authorList>
    </citation>
    <scope>NUCLEOTIDE SEQUENCE [LARGE SCALE GENOMIC DNA]</scope>
    <source>
        <strain evidence="7 8">Pla100</strain>
    </source>
</reference>
<accession>A0A5C6AE86</accession>
<dbReference type="GO" id="GO:0020037">
    <property type="term" value="F:heme binding"/>
    <property type="evidence" value="ECO:0007669"/>
    <property type="project" value="InterPro"/>
</dbReference>
<comment type="caution">
    <text evidence="7">The sequence shown here is derived from an EMBL/GenBank/DDBJ whole genome shotgun (WGS) entry which is preliminary data.</text>
</comment>
<dbReference type="PANTHER" id="PTHR35889:SF3">
    <property type="entry name" value="F-BOX DOMAIN-CONTAINING PROTEIN"/>
    <property type="match status" value="1"/>
</dbReference>
<gene>
    <name evidence="7" type="ORF">Pla100_30260</name>
</gene>
<feature type="domain" description="Cytochrome c" evidence="6">
    <location>
        <begin position="37"/>
        <end position="127"/>
    </location>
</feature>
<evidence type="ECO:0000256" key="1">
    <source>
        <dbReference type="ARBA" id="ARBA00022617"/>
    </source>
</evidence>
<keyword evidence="8" id="KW-1185">Reference proteome</keyword>
<dbReference type="SUPFAM" id="SSF46626">
    <property type="entry name" value="Cytochrome c"/>
    <property type="match status" value="1"/>
</dbReference>
<evidence type="ECO:0000256" key="2">
    <source>
        <dbReference type="ARBA" id="ARBA00022723"/>
    </source>
</evidence>
<dbReference type="Pfam" id="PF07583">
    <property type="entry name" value="PSCyt2"/>
    <property type="match status" value="1"/>
</dbReference>
<evidence type="ECO:0000313" key="7">
    <source>
        <dbReference type="EMBL" id="TWT96543.1"/>
    </source>
</evidence>
<dbReference type="InterPro" id="IPR009056">
    <property type="entry name" value="Cyt_c-like_dom"/>
</dbReference>
<protein>
    <submittedName>
        <fullName evidence="7">Planctomycete cytochrome C</fullName>
    </submittedName>
</protein>